<dbReference type="EMBL" id="KL205884">
    <property type="protein sequence ID" value="KFV76188.1"/>
    <property type="molecule type" value="Genomic_DNA"/>
</dbReference>
<evidence type="ECO:0000259" key="1">
    <source>
        <dbReference type="Pfam" id="PF14644"/>
    </source>
</evidence>
<feature type="domain" description="DUF4456" evidence="1">
    <location>
        <begin position="2"/>
        <end position="172"/>
    </location>
</feature>
<proteinExistence type="predicted"/>
<protein>
    <submittedName>
        <fullName evidence="2">Coiled-coil domain-containing protein 180</fullName>
    </submittedName>
</protein>
<feature type="non-terminal residue" evidence="2">
    <location>
        <position position="175"/>
    </location>
</feature>
<reference evidence="2 3" key="1">
    <citation type="submission" date="2014-04" db="EMBL/GenBank/DDBJ databases">
        <title>Genome evolution of avian class.</title>
        <authorList>
            <person name="Zhang G."/>
            <person name="Li C."/>
        </authorList>
    </citation>
    <scope>NUCLEOTIDE SEQUENCE [LARGE SCALE GENOMIC DNA]</scope>
    <source>
        <strain evidence="2">BGI_N308</strain>
    </source>
</reference>
<dbReference type="InterPro" id="IPR027914">
    <property type="entry name" value="DUF4456"/>
</dbReference>
<evidence type="ECO:0000313" key="2">
    <source>
        <dbReference type="EMBL" id="KFV76188.1"/>
    </source>
</evidence>
<evidence type="ECO:0000313" key="3">
    <source>
        <dbReference type="Proteomes" id="UP000053584"/>
    </source>
</evidence>
<name>A0A093H0U8_STRCA</name>
<dbReference type="PANTHER" id="PTHR21444">
    <property type="entry name" value="COILED-COIL DOMAIN-CONTAINING PROTEIN 180"/>
    <property type="match status" value="1"/>
</dbReference>
<dbReference type="Proteomes" id="UP000053584">
    <property type="component" value="Unassembled WGS sequence"/>
</dbReference>
<dbReference type="AlphaFoldDB" id="A0A093H0U8"/>
<sequence length="175" mass="20152">IPEDLPETFEHCAERLSQKLLSYQSQTDDYYNSCLIEFRDQLKLFEEELPYVSQLAVDSLLKEHEQKLSCSTDQIRHLFNKQLEVWESVKAVHTNQLRPSLGHPDNLLQLETLCQKEIKRQKDQADAIHLNTQMMQACAAECAQNFVSALAAFTEKLLLELDESITIDDVQLASK</sequence>
<gene>
    <name evidence="2" type="ORF">N308_09249</name>
</gene>
<dbReference type="Pfam" id="PF14644">
    <property type="entry name" value="DUF4456"/>
    <property type="match status" value="1"/>
</dbReference>
<dbReference type="PANTHER" id="PTHR21444:SF14">
    <property type="entry name" value="COILED-COIL DOMAIN-CONTAINING PROTEIN 180"/>
    <property type="match status" value="1"/>
</dbReference>
<organism evidence="2 3">
    <name type="scientific">Struthio camelus australis</name>
    <dbReference type="NCBI Taxonomy" id="441894"/>
    <lineage>
        <taxon>Eukaryota</taxon>
        <taxon>Metazoa</taxon>
        <taxon>Chordata</taxon>
        <taxon>Craniata</taxon>
        <taxon>Vertebrata</taxon>
        <taxon>Euteleostomi</taxon>
        <taxon>Archelosauria</taxon>
        <taxon>Archosauria</taxon>
        <taxon>Dinosauria</taxon>
        <taxon>Saurischia</taxon>
        <taxon>Theropoda</taxon>
        <taxon>Coelurosauria</taxon>
        <taxon>Aves</taxon>
        <taxon>Palaeognathae</taxon>
        <taxon>Struthioniformes</taxon>
        <taxon>Struthionidae</taxon>
        <taxon>Struthio</taxon>
    </lineage>
</organism>
<keyword evidence="3" id="KW-1185">Reference proteome</keyword>
<accession>A0A093H0U8</accession>
<feature type="non-terminal residue" evidence="2">
    <location>
        <position position="1"/>
    </location>
</feature>